<reference evidence="4" key="1">
    <citation type="journal article" date="2020" name="Genome Biol.">
        <title>Gamete binning: chromosome-level and haplotype-resolved genome assembly enabled by high-throughput single-cell sequencing of gamete genomes.</title>
        <authorList>
            <person name="Campoy J.A."/>
            <person name="Sun H."/>
            <person name="Goel M."/>
            <person name="Jiao W.-B."/>
            <person name="Folz-Donahue K."/>
            <person name="Wang N."/>
            <person name="Rubio M."/>
            <person name="Liu C."/>
            <person name="Kukat C."/>
            <person name="Ruiz D."/>
            <person name="Huettel B."/>
            <person name="Schneeberger K."/>
        </authorList>
    </citation>
    <scope>NUCLEOTIDE SEQUENCE [LARGE SCALE GENOMIC DNA]</scope>
    <source>
        <strain evidence="4">cv. Rojo Pasion</strain>
    </source>
</reference>
<proteinExistence type="predicted"/>
<sequence>MSKSLELEIKRLRGTFKVMTKMDEIQDKLREKEEELTMLKNFIEHSLLRSGRNNDELQDAC</sequence>
<evidence type="ECO:0000313" key="1">
    <source>
        <dbReference type="EMBL" id="CAB4282449.1"/>
    </source>
</evidence>
<name>A0A6J5XLG9_PRUAR</name>
<dbReference type="EMBL" id="CAEKDK010000006">
    <property type="protein sequence ID" value="CAB4282449.1"/>
    <property type="molecule type" value="Genomic_DNA"/>
</dbReference>
<protein>
    <submittedName>
        <fullName evidence="2">Uncharacterized protein</fullName>
    </submittedName>
</protein>
<dbReference type="AlphaFoldDB" id="A0A6J5XLG9"/>
<dbReference type="Proteomes" id="UP000507222">
    <property type="component" value="Unassembled WGS sequence"/>
</dbReference>
<evidence type="ECO:0000313" key="2">
    <source>
        <dbReference type="EMBL" id="CAB4312862.1"/>
    </source>
</evidence>
<dbReference type="Proteomes" id="UP000507245">
    <property type="component" value="Unassembled WGS sequence"/>
</dbReference>
<evidence type="ECO:0000313" key="3">
    <source>
        <dbReference type="Proteomes" id="UP000507222"/>
    </source>
</evidence>
<reference evidence="2 3" key="2">
    <citation type="submission" date="2020-05" db="EMBL/GenBank/DDBJ databases">
        <authorList>
            <person name="Campoy J."/>
            <person name="Schneeberger K."/>
            <person name="Spophaly S."/>
        </authorList>
    </citation>
    <scope>NUCLEOTIDE SEQUENCE [LARGE SCALE GENOMIC DNA]</scope>
    <source>
        <strain evidence="2">PruArmRojPasFocal</strain>
    </source>
</reference>
<organism evidence="2 4">
    <name type="scientific">Prunus armeniaca</name>
    <name type="common">Apricot</name>
    <name type="synonym">Armeniaca vulgaris</name>
    <dbReference type="NCBI Taxonomy" id="36596"/>
    <lineage>
        <taxon>Eukaryota</taxon>
        <taxon>Viridiplantae</taxon>
        <taxon>Streptophyta</taxon>
        <taxon>Embryophyta</taxon>
        <taxon>Tracheophyta</taxon>
        <taxon>Spermatophyta</taxon>
        <taxon>Magnoliopsida</taxon>
        <taxon>eudicotyledons</taxon>
        <taxon>Gunneridae</taxon>
        <taxon>Pentapetalae</taxon>
        <taxon>rosids</taxon>
        <taxon>fabids</taxon>
        <taxon>Rosales</taxon>
        <taxon>Rosaceae</taxon>
        <taxon>Amygdaloideae</taxon>
        <taxon>Amygdaleae</taxon>
        <taxon>Prunus</taxon>
    </lineage>
</organism>
<gene>
    <name evidence="1" type="ORF">CURHAP_LOCUS35927</name>
    <name evidence="2" type="ORF">ORAREDHAP_LOCUS35539</name>
</gene>
<dbReference type="EMBL" id="CAEKKB010000006">
    <property type="protein sequence ID" value="CAB4312862.1"/>
    <property type="molecule type" value="Genomic_DNA"/>
</dbReference>
<evidence type="ECO:0000313" key="4">
    <source>
        <dbReference type="Proteomes" id="UP000507245"/>
    </source>
</evidence>
<keyword evidence="4" id="KW-1185">Reference proteome</keyword>
<accession>A0A6J5XLG9</accession>